<accession>A0AAJ0HCL2</accession>
<feature type="chain" id="PRO_5042610942" evidence="1">
    <location>
        <begin position="20"/>
        <end position="133"/>
    </location>
</feature>
<evidence type="ECO:0000256" key="1">
    <source>
        <dbReference type="SAM" id="SignalP"/>
    </source>
</evidence>
<dbReference type="AlphaFoldDB" id="A0AAJ0HCL2"/>
<gene>
    <name evidence="2" type="ORF">B0T25DRAFT_571975</name>
</gene>
<sequence>MKDAFLAILSLTAVRLVSAAPVPAGGFYPQPSFPGGGGGGIWPGFPPGPGGGGISSDFPQMCNCNNPSTKETVVEPFCTQSGGREEYHVFSGVKPIKQHMCIISKALSGEVFTNAKCRKQFGKDYNSFCSNST</sequence>
<reference evidence="2" key="1">
    <citation type="journal article" date="2023" name="Mol. Phylogenet. Evol.">
        <title>Genome-scale phylogeny and comparative genomics of the fungal order Sordariales.</title>
        <authorList>
            <person name="Hensen N."/>
            <person name="Bonometti L."/>
            <person name="Westerberg I."/>
            <person name="Brannstrom I.O."/>
            <person name="Guillou S."/>
            <person name="Cros-Aarteil S."/>
            <person name="Calhoun S."/>
            <person name="Haridas S."/>
            <person name="Kuo A."/>
            <person name="Mondo S."/>
            <person name="Pangilinan J."/>
            <person name="Riley R."/>
            <person name="LaButti K."/>
            <person name="Andreopoulos B."/>
            <person name="Lipzen A."/>
            <person name="Chen C."/>
            <person name="Yan M."/>
            <person name="Daum C."/>
            <person name="Ng V."/>
            <person name="Clum A."/>
            <person name="Steindorff A."/>
            <person name="Ohm R.A."/>
            <person name="Martin F."/>
            <person name="Silar P."/>
            <person name="Natvig D.O."/>
            <person name="Lalanne C."/>
            <person name="Gautier V."/>
            <person name="Ament-Velasquez S.L."/>
            <person name="Kruys A."/>
            <person name="Hutchinson M.I."/>
            <person name="Powell A.J."/>
            <person name="Barry K."/>
            <person name="Miller A.N."/>
            <person name="Grigoriev I.V."/>
            <person name="Debuchy R."/>
            <person name="Gladieux P."/>
            <person name="Hiltunen Thoren M."/>
            <person name="Johannesson H."/>
        </authorList>
    </citation>
    <scope>NUCLEOTIDE SEQUENCE</scope>
    <source>
        <strain evidence="2">CBS 955.72</strain>
    </source>
</reference>
<proteinExistence type="predicted"/>
<protein>
    <submittedName>
        <fullName evidence="2">Uncharacterized protein</fullName>
    </submittedName>
</protein>
<dbReference type="EMBL" id="JAUIQD010000006">
    <property type="protein sequence ID" value="KAK3346870.1"/>
    <property type="molecule type" value="Genomic_DNA"/>
</dbReference>
<dbReference type="Proteomes" id="UP001275084">
    <property type="component" value="Unassembled WGS sequence"/>
</dbReference>
<feature type="signal peptide" evidence="1">
    <location>
        <begin position="1"/>
        <end position="19"/>
    </location>
</feature>
<keyword evidence="1" id="KW-0732">Signal</keyword>
<name>A0AAJ0HCL2_9PEZI</name>
<evidence type="ECO:0000313" key="3">
    <source>
        <dbReference type="Proteomes" id="UP001275084"/>
    </source>
</evidence>
<evidence type="ECO:0000313" key="2">
    <source>
        <dbReference type="EMBL" id="KAK3346870.1"/>
    </source>
</evidence>
<reference evidence="2" key="2">
    <citation type="submission" date="2023-06" db="EMBL/GenBank/DDBJ databases">
        <authorList>
            <consortium name="Lawrence Berkeley National Laboratory"/>
            <person name="Haridas S."/>
            <person name="Hensen N."/>
            <person name="Bonometti L."/>
            <person name="Westerberg I."/>
            <person name="Brannstrom I.O."/>
            <person name="Guillou S."/>
            <person name="Cros-Aarteil S."/>
            <person name="Calhoun S."/>
            <person name="Kuo A."/>
            <person name="Mondo S."/>
            <person name="Pangilinan J."/>
            <person name="Riley R."/>
            <person name="Labutti K."/>
            <person name="Andreopoulos B."/>
            <person name="Lipzen A."/>
            <person name="Chen C."/>
            <person name="Yanf M."/>
            <person name="Daum C."/>
            <person name="Ng V."/>
            <person name="Clum A."/>
            <person name="Steindorff A."/>
            <person name="Ohm R."/>
            <person name="Martin F."/>
            <person name="Silar P."/>
            <person name="Natvig D."/>
            <person name="Lalanne C."/>
            <person name="Gautier V."/>
            <person name="Ament-Velasquez S.L."/>
            <person name="Kruys A."/>
            <person name="Hutchinson M.I."/>
            <person name="Powell A.J."/>
            <person name="Barry K."/>
            <person name="Miller A.N."/>
            <person name="Grigoriev I.V."/>
            <person name="Debuchy R."/>
            <person name="Gladieux P."/>
            <person name="Thoren M.H."/>
            <person name="Johannesson H."/>
        </authorList>
    </citation>
    <scope>NUCLEOTIDE SEQUENCE</scope>
    <source>
        <strain evidence="2">CBS 955.72</strain>
    </source>
</reference>
<organism evidence="2 3">
    <name type="scientific">Lasiosphaeria hispida</name>
    <dbReference type="NCBI Taxonomy" id="260671"/>
    <lineage>
        <taxon>Eukaryota</taxon>
        <taxon>Fungi</taxon>
        <taxon>Dikarya</taxon>
        <taxon>Ascomycota</taxon>
        <taxon>Pezizomycotina</taxon>
        <taxon>Sordariomycetes</taxon>
        <taxon>Sordariomycetidae</taxon>
        <taxon>Sordariales</taxon>
        <taxon>Lasiosphaeriaceae</taxon>
        <taxon>Lasiosphaeria</taxon>
    </lineage>
</organism>
<keyword evidence="3" id="KW-1185">Reference proteome</keyword>
<comment type="caution">
    <text evidence="2">The sequence shown here is derived from an EMBL/GenBank/DDBJ whole genome shotgun (WGS) entry which is preliminary data.</text>
</comment>